<evidence type="ECO:0000313" key="3">
    <source>
        <dbReference type="Proteomes" id="UP000321523"/>
    </source>
</evidence>
<accession>A0A512DID6</accession>
<protein>
    <submittedName>
        <fullName evidence="2">Uncharacterized protein</fullName>
    </submittedName>
</protein>
<sequence>MARRWVWGLLIATGAGLAGIAILPAIIEWQGTRLIRESLSPTAHLDVVHLGLGGSTFSIGEEGPEGRRIGRIDLAYSIGQGVSARLDLDIPVAGLLPDGVDAPDAVLKTAGAVEPLEGWRWRFVPDDCVTLTARRIVLGNATVTRPESLCLKPVPSRDFLVFDLAEGWHTAFQARSVTLAAEMPDLKIVGSLPEATVEATFTIGGDLTALDAGWRKAKVNLPGREIAGDGFSGNLSIDGAVDRPLKADYAIATIASGHDPAFFAPMKLSGTADGSLDREIAFDALLTDRSGKVSMALKGRHDLSTGAGQAGLRLKPTLFGAEAAQFAALFPVTRQWIGEFAGTVGIRARTAWGQGAGPGKAEILLKDLAIDAGAVTAQGINAVVTADRLSPLRLPDGQTISVALMDAGVPLTDGEIRFGVRGDRLSVAKAEWNWAGGKLRAAPFEVGMGDDDRTIVLEAQDVDLRQLLSLAAVDGLSASGTLRGSLPVHLSPDAVSIENGRLETTGPGILRYDPDDPPSFLAGDPGSSTDMLLQALTDFRYEGISLSVDGQAGGEMTLSFAIRGSNPSFYDGHPVALNLNVGGALDTILRRGIATYRIPSAVRQRMMEFQDQDK</sequence>
<dbReference type="RefSeq" id="WP_044425607.1">
    <property type="nucleotide sequence ID" value="NZ_BJYZ01000002.1"/>
</dbReference>
<feature type="transmembrane region" description="Helical" evidence="1">
    <location>
        <begin position="6"/>
        <end position="27"/>
    </location>
</feature>
<gene>
    <name evidence="2" type="ORF">SAE02_03810</name>
</gene>
<name>A0A512DID6_9PROT</name>
<keyword evidence="3" id="KW-1185">Reference proteome</keyword>
<keyword evidence="1" id="KW-1133">Transmembrane helix</keyword>
<evidence type="ECO:0000313" key="2">
    <source>
        <dbReference type="EMBL" id="GEO36233.1"/>
    </source>
</evidence>
<dbReference type="Proteomes" id="UP000321523">
    <property type="component" value="Unassembled WGS sequence"/>
</dbReference>
<organism evidence="2 3">
    <name type="scientific">Skermanella aerolata</name>
    <dbReference type="NCBI Taxonomy" id="393310"/>
    <lineage>
        <taxon>Bacteria</taxon>
        <taxon>Pseudomonadati</taxon>
        <taxon>Pseudomonadota</taxon>
        <taxon>Alphaproteobacteria</taxon>
        <taxon>Rhodospirillales</taxon>
        <taxon>Azospirillaceae</taxon>
        <taxon>Skermanella</taxon>
    </lineage>
</organism>
<dbReference type="InterPro" id="IPR021730">
    <property type="entry name" value="YdbH"/>
</dbReference>
<proteinExistence type="predicted"/>
<keyword evidence="1" id="KW-0472">Membrane</keyword>
<dbReference type="Pfam" id="PF11739">
    <property type="entry name" value="YdbH-like"/>
    <property type="match status" value="1"/>
</dbReference>
<reference evidence="2 3" key="1">
    <citation type="submission" date="2019-07" db="EMBL/GenBank/DDBJ databases">
        <title>Whole genome shotgun sequence of Skermanella aerolata NBRC 106429.</title>
        <authorList>
            <person name="Hosoyama A."/>
            <person name="Uohara A."/>
            <person name="Ohji S."/>
            <person name="Ichikawa N."/>
        </authorList>
    </citation>
    <scope>NUCLEOTIDE SEQUENCE [LARGE SCALE GENOMIC DNA]</scope>
    <source>
        <strain evidence="2 3">NBRC 106429</strain>
    </source>
</reference>
<dbReference type="AlphaFoldDB" id="A0A512DID6"/>
<evidence type="ECO:0000256" key="1">
    <source>
        <dbReference type="SAM" id="Phobius"/>
    </source>
</evidence>
<comment type="caution">
    <text evidence="2">The sequence shown here is derived from an EMBL/GenBank/DDBJ whole genome shotgun (WGS) entry which is preliminary data.</text>
</comment>
<dbReference type="EMBL" id="BJYZ01000002">
    <property type="protein sequence ID" value="GEO36233.1"/>
    <property type="molecule type" value="Genomic_DNA"/>
</dbReference>
<keyword evidence="1" id="KW-0812">Transmembrane</keyword>